<feature type="chain" id="PRO_5013391663" evidence="1">
    <location>
        <begin position="22"/>
        <end position="364"/>
    </location>
</feature>
<proteinExistence type="predicted"/>
<keyword evidence="1" id="KW-0732">Signal</keyword>
<sequence>MAPIRLLLTTLSFLVPIKAIAYESQEEDKKNSPHESRQLHQPQPWFPDWQVPPFDWSFQPIFSFRSRATEVGGVKTETSATEAGAHVGLYNITVRPEVPTVQLAPHAGIAWGHFARDIESDELRQSGDSPYNRRWYGLDLIGYYRFYRHQIGYHQGRISYDDSFSQVQNRILFNDFGLMVLPHMSAHLTTTMQTVFSESFSRPQLEEIDHWLHAQMTFDFLTSLLDIGPGITNVETYSESNEEHSKTSDGATSYLLARARAKFFWRFGLWSSLKYIVTADDNLDGSETVINQLPNQGLHDPSNIQSLPEDSLDIYAFIGIRNIIAGFGFGYRYSILTLNYTERQGRESQTFIDSGYTVSYSASI</sequence>
<reference evidence="3" key="1">
    <citation type="submission" date="2017-04" db="EMBL/GenBank/DDBJ databases">
        <authorList>
            <person name="Varghese N."/>
            <person name="Submissions S."/>
        </authorList>
    </citation>
    <scope>NUCLEOTIDE SEQUENCE [LARGE SCALE GENOMIC DNA]</scope>
    <source>
        <strain evidence="3">RKEM611</strain>
    </source>
</reference>
<gene>
    <name evidence="2" type="ORF">SAMN06296036_1317</name>
</gene>
<dbReference type="Proteomes" id="UP000192907">
    <property type="component" value="Unassembled WGS sequence"/>
</dbReference>
<evidence type="ECO:0000313" key="2">
    <source>
        <dbReference type="EMBL" id="SMF77177.1"/>
    </source>
</evidence>
<dbReference type="EMBL" id="FWZT01000031">
    <property type="protein sequence ID" value="SMF77177.1"/>
    <property type="molecule type" value="Genomic_DNA"/>
</dbReference>
<name>A0A1Y6CM63_9BACT</name>
<keyword evidence="3" id="KW-1185">Reference proteome</keyword>
<evidence type="ECO:0000256" key="1">
    <source>
        <dbReference type="SAM" id="SignalP"/>
    </source>
</evidence>
<accession>A0A1Y6CM63</accession>
<feature type="signal peptide" evidence="1">
    <location>
        <begin position="1"/>
        <end position="21"/>
    </location>
</feature>
<dbReference type="RefSeq" id="WP_132325209.1">
    <property type="nucleotide sequence ID" value="NZ_FWZT01000031.1"/>
</dbReference>
<protein>
    <submittedName>
        <fullName evidence="2">Uncharacterized protein</fullName>
    </submittedName>
</protein>
<organism evidence="2 3">
    <name type="scientific">Pseudobacteriovorax antillogorgiicola</name>
    <dbReference type="NCBI Taxonomy" id="1513793"/>
    <lineage>
        <taxon>Bacteria</taxon>
        <taxon>Pseudomonadati</taxon>
        <taxon>Bdellovibrionota</taxon>
        <taxon>Oligoflexia</taxon>
        <taxon>Oligoflexales</taxon>
        <taxon>Pseudobacteriovoracaceae</taxon>
        <taxon>Pseudobacteriovorax</taxon>
    </lineage>
</organism>
<dbReference type="AlphaFoldDB" id="A0A1Y6CM63"/>
<dbReference type="STRING" id="1513793.SAMN06296036_1317"/>
<evidence type="ECO:0000313" key="3">
    <source>
        <dbReference type="Proteomes" id="UP000192907"/>
    </source>
</evidence>